<sequence length="1110" mass="123939">MKKYLIYSFIIIAFSQCAKDQSETSSETAPKNTLFTKLNNDEIGIDFTNTIENQKDFNVFLYRNFYNGGGVSIGDINNDGLPDVYVTANFGKNKLYLNKGNFQFEDITEKANVAGNKSWSTGVVMVDLNNDGLLDIYVCNAGNNKGEDQKNELFINNGDLTFTEAAEKYNLAESGITTHAAFFDYDNDGDLDVYILNNSFIPVSSLNYSNKRELRDENWDVPEILKGGGDKLLRNDNGVFTDVSESAGIFGSLIGFGLGVTIGDVNGDMYPDIYVSNDFYERDYLYINNQNGTFSEQIENYTEHISQSSMGADMADINNDGKPDIFVTDMLPEDDNRLKNTTNFEGYDVYQRKQKLDFYHQFMQNTLQLNMGNNQFSEIANFAGVSKTDWSWGALLFDMDNDGYKDIYVCNGIYHDLTNQDFIDFFANDVYQRMVVTGKKEDMKTIIDKMPSTPVPNYAFQNKSNLSFSNQTKDWGLDIPSFSNGAAYGDLDGDGDLDLIVNNVNQPLFVFKNNSQETKNPNYLKVKLKGDAQNTFAVGSIVELYSGKEIIRQELIPTRGFQSSIEYTMTFGLGNKKVDSLQIIWPNHQLTKAHGIQLNQTLEFSIKEATGTFNAPVVRTKTLLTEVNSKLEAHQENHHVDFDYEGLISKMLSKEGPTMAVTDINGDGHEDLFIGGAKNQPAQMYINKGNTNFKPVKTQAFKNDAYLEDTAAAFFDANGDGHVDLLVASGGNELYEKDKYTNRLYINDGKGNFSKSTTELPTHHTNVSVVAPYDFDNDGDVDVFIGSRSVPAVYGINPQHLFLENQGDGTFKDVTESKAFDVKDVGMITDVTWTDIDGNGKKDLVLVGDWMTPVILKNNGRRLSKLTSNLDQYSGWYNTILATDVNNDGKEDLVLGNAGLNTAYKTTQKAPNKLFVNDFDNNGTIEQIATRTIDGKDMPINLKQELTKQLSSLKKKNLKYSDFATKSIQELFSEEVMKNSLVKTATNGNSIVAINQGNGQFKIQVLPTQVQFSCVCDITATDVNGDGINDLIMAGNQFGFKPQFSRLDAGFGSVLLGDNQGNFEWQPYTSSGFFVKGEVKKVMELKDRNGKRYVVTAINNQQPKVFQINE</sequence>
<dbReference type="InterPro" id="IPR013517">
    <property type="entry name" value="FG-GAP"/>
</dbReference>
<dbReference type="AlphaFoldDB" id="A0A1I7EYT2"/>
<dbReference type="InterPro" id="IPR027039">
    <property type="entry name" value="Crtac1"/>
</dbReference>
<organism evidence="3 4">
    <name type="scientific">Pustulibacterium marinum</name>
    <dbReference type="NCBI Taxonomy" id="1224947"/>
    <lineage>
        <taxon>Bacteria</taxon>
        <taxon>Pseudomonadati</taxon>
        <taxon>Bacteroidota</taxon>
        <taxon>Flavobacteriia</taxon>
        <taxon>Flavobacteriales</taxon>
        <taxon>Flavobacteriaceae</taxon>
        <taxon>Pustulibacterium</taxon>
    </lineage>
</organism>
<keyword evidence="1" id="KW-0732">Signal</keyword>
<evidence type="ECO:0000259" key="2">
    <source>
        <dbReference type="Pfam" id="PF07593"/>
    </source>
</evidence>
<dbReference type="Proteomes" id="UP000199138">
    <property type="component" value="Unassembled WGS sequence"/>
</dbReference>
<proteinExistence type="predicted"/>
<evidence type="ECO:0000313" key="4">
    <source>
        <dbReference type="Proteomes" id="UP000199138"/>
    </source>
</evidence>
<gene>
    <name evidence="3" type="ORF">SAMN05216480_101439</name>
</gene>
<dbReference type="PANTHER" id="PTHR16026">
    <property type="entry name" value="CARTILAGE ACIDIC PROTEIN 1"/>
    <property type="match status" value="1"/>
</dbReference>
<accession>A0A1I7EYT2</accession>
<dbReference type="Pfam" id="PF07593">
    <property type="entry name" value="UnbV_ASPIC"/>
    <property type="match status" value="1"/>
</dbReference>
<dbReference type="InterPro" id="IPR011519">
    <property type="entry name" value="UnbV_ASPIC"/>
</dbReference>
<keyword evidence="4" id="KW-1185">Reference proteome</keyword>
<dbReference type="Pfam" id="PF13517">
    <property type="entry name" value="FG-GAP_3"/>
    <property type="match status" value="5"/>
</dbReference>
<evidence type="ECO:0000256" key="1">
    <source>
        <dbReference type="ARBA" id="ARBA00022729"/>
    </source>
</evidence>
<dbReference type="STRING" id="1224947.SAMN05216480_101439"/>
<dbReference type="PANTHER" id="PTHR16026:SF0">
    <property type="entry name" value="CARTILAGE ACIDIC PROTEIN 1"/>
    <property type="match status" value="1"/>
</dbReference>
<dbReference type="SUPFAM" id="SSF69318">
    <property type="entry name" value="Integrin alpha N-terminal domain"/>
    <property type="match status" value="3"/>
</dbReference>
<feature type="domain" description="ASPIC/UnbV" evidence="2">
    <location>
        <begin position="537"/>
        <end position="602"/>
    </location>
</feature>
<name>A0A1I7EYT2_9FLAO</name>
<dbReference type="Gene3D" id="2.130.10.130">
    <property type="entry name" value="Integrin alpha, N-terminal"/>
    <property type="match status" value="3"/>
</dbReference>
<evidence type="ECO:0000313" key="3">
    <source>
        <dbReference type="EMBL" id="SFU29090.1"/>
    </source>
</evidence>
<dbReference type="EMBL" id="FPBK01000001">
    <property type="protein sequence ID" value="SFU29090.1"/>
    <property type="molecule type" value="Genomic_DNA"/>
</dbReference>
<protein>
    <submittedName>
        <fullName evidence="3">Repeat domain-containing protein</fullName>
    </submittedName>
</protein>
<dbReference type="InterPro" id="IPR028994">
    <property type="entry name" value="Integrin_alpha_N"/>
</dbReference>
<reference evidence="3 4" key="1">
    <citation type="submission" date="2016-10" db="EMBL/GenBank/DDBJ databases">
        <authorList>
            <person name="de Groot N.N."/>
        </authorList>
    </citation>
    <scope>NUCLEOTIDE SEQUENCE [LARGE SCALE GENOMIC DNA]</scope>
    <source>
        <strain evidence="3 4">CGMCC 1.12333</strain>
    </source>
</reference>